<keyword evidence="1" id="KW-0812">Transmembrane</keyword>
<keyword evidence="3" id="KW-1185">Reference proteome</keyword>
<protein>
    <submittedName>
        <fullName evidence="2">Uncharacterized protein</fullName>
    </submittedName>
</protein>
<accession>A0AAN8IPJ6</accession>
<feature type="transmembrane region" description="Helical" evidence="1">
    <location>
        <begin position="70"/>
        <end position="94"/>
    </location>
</feature>
<evidence type="ECO:0000313" key="2">
    <source>
        <dbReference type="EMBL" id="KAK5981106.1"/>
    </source>
</evidence>
<keyword evidence="1" id="KW-0472">Membrane</keyword>
<evidence type="ECO:0000256" key="1">
    <source>
        <dbReference type="SAM" id="Phobius"/>
    </source>
</evidence>
<organism evidence="2 3">
    <name type="scientific">Trichostrongylus colubriformis</name>
    <name type="common">Black scour worm</name>
    <dbReference type="NCBI Taxonomy" id="6319"/>
    <lineage>
        <taxon>Eukaryota</taxon>
        <taxon>Metazoa</taxon>
        <taxon>Ecdysozoa</taxon>
        <taxon>Nematoda</taxon>
        <taxon>Chromadorea</taxon>
        <taxon>Rhabditida</taxon>
        <taxon>Rhabditina</taxon>
        <taxon>Rhabditomorpha</taxon>
        <taxon>Strongyloidea</taxon>
        <taxon>Trichostrongylidae</taxon>
        <taxon>Trichostrongylus</taxon>
    </lineage>
</organism>
<dbReference type="Proteomes" id="UP001331761">
    <property type="component" value="Unassembled WGS sequence"/>
</dbReference>
<evidence type="ECO:0000313" key="3">
    <source>
        <dbReference type="Proteomes" id="UP001331761"/>
    </source>
</evidence>
<comment type="caution">
    <text evidence="2">The sequence shown here is derived from an EMBL/GenBank/DDBJ whole genome shotgun (WGS) entry which is preliminary data.</text>
</comment>
<dbReference type="EMBL" id="WIXE01006654">
    <property type="protein sequence ID" value="KAK5981106.1"/>
    <property type="molecule type" value="Genomic_DNA"/>
</dbReference>
<reference evidence="2 3" key="1">
    <citation type="submission" date="2019-10" db="EMBL/GenBank/DDBJ databases">
        <title>Assembly and Annotation for the nematode Trichostrongylus colubriformis.</title>
        <authorList>
            <person name="Martin J."/>
        </authorList>
    </citation>
    <scope>NUCLEOTIDE SEQUENCE [LARGE SCALE GENOMIC DNA]</scope>
    <source>
        <strain evidence="2">G859</strain>
        <tissue evidence="2">Whole worm</tissue>
    </source>
</reference>
<proteinExistence type="predicted"/>
<sequence length="175" mass="19775">MGYERLPDGLFLFQSMLNNLGTRLFQSVSDKAGDLGEKFEEEFQRLSGNITSEIDAIVTEAISLSGYIKVALVILSILLVLAIIRLSSFGFRCLAFKAKSWMRADENKPPPQVILLMPTGDGQYRKSSTLYADPQTKNVLDRIQRDSFELFHNDYEEAVPIRKKPPKLGAMRENL</sequence>
<name>A0AAN8IPJ6_TRICO</name>
<keyword evidence="1" id="KW-1133">Transmembrane helix</keyword>
<gene>
    <name evidence="2" type="ORF">GCK32_019016</name>
</gene>
<dbReference type="AlphaFoldDB" id="A0AAN8IPJ6"/>